<accession>A0A6I4T654</accession>
<keyword evidence="8" id="KW-1185">Reference proteome</keyword>
<dbReference type="PANTHER" id="PTHR28629:SF4">
    <property type="entry name" value="TRIOKINASE_FMN CYCLASE"/>
    <property type="match status" value="1"/>
</dbReference>
<dbReference type="SUPFAM" id="SSF101473">
    <property type="entry name" value="DhaL-like"/>
    <property type="match status" value="1"/>
</dbReference>
<dbReference type="Gene3D" id="1.25.40.340">
    <property type="match status" value="1"/>
</dbReference>
<evidence type="ECO:0000313" key="7">
    <source>
        <dbReference type="EMBL" id="MXO66674.1"/>
    </source>
</evidence>
<gene>
    <name evidence="7" type="primary">dhaL</name>
    <name evidence="7" type="ORF">GRI91_12985</name>
</gene>
<feature type="domain" description="DhaK" evidence="6">
    <location>
        <begin position="7"/>
        <end position="331"/>
    </location>
</feature>
<evidence type="ECO:0000259" key="5">
    <source>
        <dbReference type="PROSITE" id="PS51480"/>
    </source>
</evidence>
<sequence>MKKLINKPDAVVSDMLRGMVSADDGLCLMPAHNVVLRADYQRLKDSVQVALISGGGAGHEPAHAGYVGPGMLTAAVAGPIFTSPSVDAVLAAIRLTTGPAGCLLIVKNYTGDRLNFGLAAAIARSEGLAVEMVLVDDDVALDTGASRAGARGIAGTVLVHKVAGAAAADGMELTELVTLLEGFIQNVGSMGVALSPCINPSAGEASFALGESEIEYGLGIHGEQGVSREEIAAAQTIAERLVERIVREKGLKNGDRVVLLANGLGGTPPLEIAIMLGSAITAARAHGLRVERALSGTLLTALEMAGISLSLARIDDRLIAMLDRQTRVSAWPDVTHPGAEPLLVKEPQAHDEDVAASLSPLSSAQQELLLQTVRATASALIDAEEHLTTLDREVGDGDLGISLARGARAVLTDIQKLNVRHPSATMKEISRILRRSLGGTSGPLYAAFTLAISTRLGETGDVPDFGEWAAAMEAGCEAISQLGGAQLGDSTMLDALIPAAKSLTASAQSGSGEAQALADALAAAEQGTRSTAELKPRVGRASYVGERAAGHVDPGAQAVTIWLRAIGQHFQ</sequence>
<feature type="domain" description="DhaL" evidence="5">
    <location>
        <begin position="367"/>
        <end position="568"/>
    </location>
</feature>
<proteinExistence type="predicted"/>
<dbReference type="PROSITE" id="PS51480">
    <property type="entry name" value="DHAL"/>
    <property type="match status" value="1"/>
</dbReference>
<evidence type="ECO:0000256" key="2">
    <source>
        <dbReference type="ARBA" id="ARBA00022741"/>
    </source>
</evidence>
<dbReference type="PANTHER" id="PTHR28629">
    <property type="entry name" value="TRIOKINASE/FMN CYCLASE"/>
    <property type="match status" value="1"/>
</dbReference>
<dbReference type="OrthoDB" id="9806345at2"/>
<dbReference type="Gene3D" id="3.40.50.10440">
    <property type="entry name" value="Dihydroxyacetone kinase, domain 1"/>
    <property type="match status" value="1"/>
</dbReference>
<dbReference type="SUPFAM" id="SSF82549">
    <property type="entry name" value="DAK1/DegV-like"/>
    <property type="match status" value="1"/>
</dbReference>
<dbReference type="GO" id="GO:0005524">
    <property type="term" value="F:ATP binding"/>
    <property type="evidence" value="ECO:0007669"/>
    <property type="project" value="UniProtKB-KW"/>
</dbReference>
<reference evidence="7 8" key="1">
    <citation type="submission" date="2019-12" db="EMBL/GenBank/DDBJ databases">
        <title>Genomic-based taxomic classification of the family Erythrobacteraceae.</title>
        <authorList>
            <person name="Xu L."/>
        </authorList>
    </citation>
    <scope>NUCLEOTIDE SEQUENCE [LARGE SCALE GENOMIC DNA]</scope>
    <source>
        <strain evidence="7 8">LMG 29518</strain>
    </source>
</reference>
<dbReference type="InterPro" id="IPR050861">
    <property type="entry name" value="Dihydroxyacetone_Kinase"/>
</dbReference>
<keyword evidence="2" id="KW-0547">Nucleotide-binding</keyword>
<evidence type="ECO:0000313" key="8">
    <source>
        <dbReference type="Proteomes" id="UP000438476"/>
    </source>
</evidence>
<evidence type="ECO:0000256" key="4">
    <source>
        <dbReference type="ARBA" id="ARBA00022840"/>
    </source>
</evidence>
<evidence type="ECO:0000256" key="3">
    <source>
        <dbReference type="ARBA" id="ARBA00022777"/>
    </source>
</evidence>
<evidence type="ECO:0000256" key="1">
    <source>
        <dbReference type="ARBA" id="ARBA00022679"/>
    </source>
</evidence>
<dbReference type="AlphaFoldDB" id="A0A6I4T654"/>
<dbReference type="GO" id="GO:0005829">
    <property type="term" value="C:cytosol"/>
    <property type="evidence" value="ECO:0007669"/>
    <property type="project" value="TreeGrafter"/>
</dbReference>
<keyword evidence="1" id="KW-0808">Transferase</keyword>
<dbReference type="FunFam" id="1.25.40.340:FF:000002">
    <property type="entry name" value="Dihydroxyacetone kinase, L subunit"/>
    <property type="match status" value="1"/>
</dbReference>
<protein>
    <submittedName>
        <fullName evidence="7">Dihydroxyacetone kinase subunit L</fullName>
    </submittedName>
</protein>
<dbReference type="SMART" id="SM01120">
    <property type="entry name" value="Dak2"/>
    <property type="match status" value="1"/>
</dbReference>
<organism evidence="7 8">
    <name type="scientific">Altericroceibacterium endophyticum</name>
    <dbReference type="NCBI Taxonomy" id="1808508"/>
    <lineage>
        <taxon>Bacteria</taxon>
        <taxon>Pseudomonadati</taxon>
        <taxon>Pseudomonadota</taxon>
        <taxon>Alphaproteobacteria</taxon>
        <taxon>Sphingomonadales</taxon>
        <taxon>Erythrobacteraceae</taxon>
        <taxon>Altericroceibacterium</taxon>
    </lineage>
</organism>
<dbReference type="InterPro" id="IPR004007">
    <property type="entry name" value="DhaL_dom"/>
</dbReference>
<dbReference type="GO" id="GO:0019563">
    <property type="term" value="P:glycerol catabolic process"/>
    <property type="evidence" value="ECO:0007669"/>
    <property type="project" value="TreeGrafter"/>
</dbReference>
<keyword evidence="4" id="KW-0067">ATP-binding</keyword>
<dbReference type="InterPro" id="IPR036117">
    <property type="entry name" value="DhaL_dom_sf"/>
</dbReference>
<evidence type="ECO:0000259" key="6">
    <source>
        <dbReference type="PROSITE" id="PS51481"/>
    </source>
</evidence>
<dbReference type="NCBIfam" id="NF011049">
    <property type="entry name" value="PRK14479.1"/>
    <property type="match status" value="1"/>
</dbReference>
<dbReference type="InterPro" id="IPR012737">
    <property type="entry name" value="DhaK_L_YcgS"/>
</dbReference>
<keyword evidence="3 7" id="KW-0418">Kinase</keyword>
<dbReference type="RefSeq" id="WP_160737102.1">
    <property type="nucleotide sequence ID" value="NZ_WTYT01000005.1"/>
</dbReference>
<dbReference type="Gene3D" id="3.30.1180.20">
    <property type="entry name" value="Dihydroxyacetone kinase, domain 2"/>
    <property type="match status" value="1"/>
</dbReference>
<dbReference type="Proteomes" id="UP000438476">
    <property type="component" value="Unassembled WGS sequence"/>
</dbReference>
<dbReference type="GO" id="GO:0004371">
    <property type="term" value="F:glycerone kinase activity"/>
    <property type="evidence" value="ECO:0007669"/>
    <property type="project" value="InterPro"/>
</dbReference>
<dbReference type="InterPro" id="IPR004006">
    <property type="entry name" value="DhaK_dom"/>
</dbReference>
<dbReference type="PROSITE" id="PS51481">
    <property type="entry name" value="DHAK"/>
    <property type="match status" value="1"/>
</dbReference>
<dbReference type="Pfam" id="PF02733">
    <property type="entry name" value="Dak1"/>
    <property type="match status" value="1"/>
</dbReference>
<dbReference type="EMBL" id="WTYT01000005">
    <property type="protein sequence ID" value="MXO66674.1"/>
    <property type="molecule type" value="Genomic_DNA"/>
</dbReference>
<dbReference type="NCBIfam" id="TIGR02365">
    <property type="entry name" value="dha_L_ycgS"/>
    <property type="match status" value="1"/>
</dbReference>
<dbReference type="FunFam" id="3.40.50.10440:FF:000001">
    <property type="entry name" value="Dihydroxyacetone kinase, DhaK subunit"/>
    <property type="match status" value="1"/>
</dbReference>
<comment type="caution">
    <text evidence="7">The sequence shown here is derived from an EMBL/GenBank/DDBJ whole genome shotgun (WGS) entry which is preliminary data.</text>
</comment>
<name>A0A6I4T654_9SPHN</name>
<dbReference type="Pfam" id="PF02734">
    <property type="entry name" value="Dak2"/>
    <property type="match status" value="1"/>
</dbReference>